<evidence type="ECO:0000256" key="7">
    <source>
        <dbReference type="ARBA" id="ARBA00022989"/>
    </source>
</evidence>
<dbReference type="InterPro" id="IPR036259">
    <property type="entry name" value="MFS_trans_sf"/>
</dbReference>
<feature type="transmembrane region" description="Helical" evidence="12">
    <location>
        <begin position="346"/>
        <end position="363"/>
    </location>
</feature>
<dbReference type="PANTHER" id="PTHR23516">
    <property type="entry name" value="SAM (S-ADENOSYL METHIONINE) TRANSPORTER"/>
    <property type="match status" value="1"/>
</dbReference>
<evidence type="ECO:0000256" key="6">
    <source>
        <dbReference type="ARBA" id="ARBA00022692"/>
    </source>
</evidence>
<feature type="transmembrane region" description="Helical" evidence="12">
    <location>
        <begin position="433"/>
        <end position="453"/>
    </location>
</feature>
<feature type="transmembrane region" description="Helical" evidence="12">
    <location>
        <begin position="270"/>
        <end position="290"/>
    </location>
</feature>
<feature type="transmembrane region" description="Helical" evidence="12">
    <location>
        <begin position="182"/>
        <end position="204"/>
    </location>
</feature>
<gene>
    <name evidence="13" type="ORF">PVAG01_10472</name>
</gene>
<evidence type="ECO:0000256" key="3">
    <source>
        <dbReference type="ARBA" id="ARBA00021242"/>
    </source>
</evidence>
<evidence type="ECO:0000256" key="4">
    <source>
        <dbReference type="ARBA" id="ARBA00022448"/>
    </source>
</evidence>
<feature type="transmembrane region" description="Helical" evidence="12">
    <location>
        <begin position="144"/>
        <end position="162"/>
    </location>
</feature>
<evidence type="ECO:0000256" key="11">
    <source>
        <dbReference type="ARBA" id="ARBA00032555"/>
    </source>
</evidence>
<evidence type="ECO:0000313" key="13">
    <source>
        <dbReference type="EMBL" id="KAL3418756.1"/>
    </source>
</evidence>
<dbReference type="EMBL" id="JBFCZG010000009">
    <property type="protein sequence ID" value="KAL3418756.1"/>
    <property type="molecule type" value="Genomic_DNA"/>
</dbReference>
<comment type="caution">
    <text evidence="13">The sequence shown here is derived from an EMBL/GenBank/DDBJ whole genome shotgun (WGS) entry which is preliminary data.</text>
</comment>
<keyword evidence="14" id="KW-1185">Reference proteome</keyword>
<dbReference type="Proteomes" id="UP001629113">
    <property type="component" value="Unassembled WGS sequence"/>
</dbReference>
<dbReference type="InterPro" id="IPR008509">
    <property type="entry name" value="MOT2/MFSD5"/>
</dbReference>
<evidence type="ECO:0000256" key="2">
    <source>
        <dbReference type="ARBA" id="ARBA00004651"/>
    </source>
</evidence>
<keyword evidence="7 12" id="KW-1133">Transmembrane helix</keyword>
<reference evidence="13 14" key="1">
    <citation type="submission" date="2024-06" db="EMBL/GenBank/DDBJ databases">
        <title>Complete genome of Phlyctema vagabunda strain 19-DSS-EL-015.</title>
        <authorList>
            <person name="Fiorenzani C."/>
        </authorList>
    </citation>
    <scope>NUCLEOTIDE SEQUENCE [LARGE SCALE GENOMIC DNA]</scope>
    <source>
        <strain evidence="13 14">19-DSS-EL-015</strain>
    </source>
</reference>
<evidence type="ECO:0000256" key="8">
    <source>
        <dbReference type="ARBA" id="ARBA00023065"/>
    </source>
</evidence>
<feature type="transmembrane region" description="Helical" evidence="12">
    <location>
        <begin position="61"/>
        <end position="80"/>
    </location>
</feature>
<dbReference type="SUPFAM" id="SSF103473">
    <property type="entry name" value="MFS general substrate transporter"/>
    <property type="match status" value="1"/>
</dbReference>
<evidence type="ECO:0000256" key="12">
    <source>
        <dbReference type="SAM" id="Phobius"/>
    </source>
</evidence>
<keyword evidence="9 12" id="KW-0472">Membrane</keyword>
<evidence type="ECO:0000256" key="5">
    <source>
        <dbReference type="ARBA" id="ARBA00022475"/>
    </source>
</evidence>
<keyword evidence="4" id="KW-0813">Transport</keyword>
<evidence type="ECO:0000313" key="14">
    <source>
        <dbReference type="Proteomes" id="UP001629113"/>
    </source>
</evidence>
<feature type="transmembrane region" description="Helical" evidence="12">
    <location>
        <begin position="403"/>
        <end position="421"/>
    </location>
</feature>
<feature type="transmembrane region" description="Helical" evidence="12">
    <location>
        <begin position="216"/>
        <end position="233"/>
    </location>
</feature>
<dbReference type="Gene3D" id="1.20.1250.20">
    <property type="entry name" value="MFS general substrate transporter like domains"/>
    <property type="match status" value="1"/>
</dbReference>
<name>A0ABR4P624_9HELO</name>
<feature type="transmembrane region" description="Helical" evidence="12">
    <location>
        <begin position="120"/>
        <end position="138"/>
    </location>
</feature>
<proteinExistence type="predicted"/>
<comment type="subcellular location">
    <subcellularLocation>
        <location evidence="2">Cell membrane</location>
        <topology evidence="2">Multi-pass membrane protein</topology>
    </subcellularLocation>
</comment>
<keyword evidence="5" id="KW-1003">Cell membrane</keyword>
<keyword evidence="8" id="KW-0406">Ion transport</keyword>
<organism evidence="13 14">
    <name type="scientific">Phlyctema vagabunda</name>
    <dbReference type="NCBI Taxonomy" id="108571"/>
    <lineage>
        <taxon>Eukaryota</taxon>
        <taxon>Fungi</taxon>
        <taxon>Dikarya</taxon>
        <taxon>Ascomycota</taxon>
        <taxon>Pezizomycotina</taxon>
        <taxon>Leotiomycetes</taxon>
        <taxon>Helotiales</taxon>
        <taxon>Dermateaceae</taxon>
        <taxon>Phlyctema</taxon>
    </lineage>
</organism>
<dbReference type="CDD" id="cd17487">
    <property type="entry name" value="MFS_MFSD5_like"/>
    <property type="match status" value="1"/>
</dbReference>
<feature type="transmembrane region" description="Helical" evidence="12">
    <location>
        <begin position="369"/>
        <end position="391"/>
    </location>
</feature>
<protein>
    <recommendedName>
        <fullName evidence="3">Molybdate-anion transporter</fullName>
    </recommendedName>
    <alternativeName>
        <fullName evidence="10">Major facilitator superfamily domain-containing protein 5</fullName>
    </alternativeName>
    <alternativeName>
        <fullName evidence="11">Molybdate transporter 2 homolog</fullName>
    </alternativeName>
</protein>
<evidence type="ECO:0000256" key="9">
    <source>
        <dbReference type="ARBA" id="ARBA00023136"/>
    </source>
</evidence>
<dbReference type="PANTHER" id="PTHR23516:SF1">
    <property type="entry name" value="MOLYBDATE-ANION TRANSPORTER"/>
    <property type="match status" value="1"/>
</dbReference>
<keyword evidence="6 12" id="KW-0812">Transmembrane</keyword>
<accession>A0ABR4P624</accession>
<feature type="transmembrane region" description="Helical" evidence="12">
    <location>
        <begin position="310"/>
        <end position="334"/>
    </location>
</feature>
<dbReference type="Pfam" id="PF05631">
    <property type="entry name" value="MFS_5"/>
    <property type="match status" value="1"/>
</dbReference>
<evidence type="ECO:0000256" key="1">
    <source>
        <dbReference type="ARBA" id="ARBA00003019"/>
    </source>
</evidence>
<evidence type="ECO:0000256" key="10">
    <source>
        <dbReference type="ARBA" id="ARBA00030646"/>
    </source>
</evidence>
<feature type="transmembrane region" description="Helical" evidence="12">
    <location>
        <begin position="92"/>
        <end position="113"/>
    </location>
</feature>
<comment type="function">
    <text evidence="1">Mediates high-affinity intracellular uptake of the rare oligo-element molybdenum.</text>
</comment>
<sequence>MDFYSANVVAFVALNAVLSYRQYKKSGNVIQTKEMAGGVGTESMLAAQAVNSQFKKRFLPVYLLVFGADWLQGPYIYTMYKDEKGLSEETVARLFTTGFLAAAISASFIGSLADRHGRRAACLFFCVTYSVSCCTILFDDIMILFLGRILGGLSTTLMYSVFESWMVTEYHRQHLDDAGGSVNDIFGIMTTLNGVIAILSGLFAQGVADFTGTQKAPFMTAVVCLVLAFMSISNRWSENYGDSANIDSLHPKTATPEKSGFRIIKDDKRLWALCITSCFFEGSMYLWIFFKFPALRLSHQLGGKGSDLPFGMIFAALMCAMMLGSIFFTWYSSLPRGGWVVGPSTLLMYSLMVAATCFLIPVLIRDEAITFWCFCVFEICCGIYFPTIGTLKEKIIDDGVRAKIYGILRVPLNVFVVIGLGLTQDGERHRDNMFMICSGALITAAAAVGSLLLGQDNEK</sequence>